<evidence type="ECO:0000256" key="2">
    <source>
        <dbReference type="ARBA" id="ARBA00023015"/>
    </source>
</evidence>
<proteinExistence type="predicted"/>
<reference evidence="8" key="1">
    <citation type="journal article" date="2024" name="Toxins">
        <title>Genome Sequence Analysis of Native Xenorhabdus Strains Isolated from Entomopathogenic Nematodes in Argentina.</title>
        <authorList>
            <person name="Palma L."/>
            <person name="Frizzo L."/>
            <person name="Kaiser S."/>
            <person name="Berry C."/>
            <person name="Caballero P."/>
            <person name="Bode H.B."/>
            <person name="Del Valle E.E."/>
        </authorList>
    </citation>
    <scope>NUCLEOTIDE SEQUENCE [LARGE SCALE GENOMIC DNA]</scope>
    <source>
        <strain evidence="8">12</strain>
    </source>
</reference>
<evidence type="ECO:0000256" key="3">
    <source>
        <dbReference type="ARBA" id="ARBA00023125"/>
    </source>
</evidence>
<dbReference type="InterPro" id="IPR001647">
    <property type="entry name" value="HTH_TetR"/>
</dbReference>
<dbReference type="RefSeq" id="WP_319931343.1">
    <property type="nucleotide sequence ID" value="NZ_VCDN01000078.1"/>
</dbReference>
<organism evidence="7 8">
    <name type="scientific">Xenorhabdus santafensis</name>
    <dbReference type="NCBI Taxonomy" id="2582833"/>
    <lineage>
        <taxon>Bacteria</taxon>
        <taxon>Pseudomonadati</taxon>
        <taxon>Pseudomonadota</taxon>
        <taxon>Gammaproteobacteria</taxon>
        <taxon>Enterobacterales</taxon>
        <taxon>Morganellaceae</taxon>
        <taxon>Xenorhabdus</taxon>
    </lineage>
</organism>
<comment type="caution">
    <text evidence="7">The sequence shown here is derived from an EMBL/GenBank/DDBJ whole genome shotgun (WGS) entry which is preliminary data.</text>
</comment>
<dbReference type="PROSITE" id="PS50977">
    <property type="entry name" value="HTH_TETR_2"/>
    <property type="match status" value="1"/>
</dbReference>
<sequence>MKKLTEKQKAKRKHILDAAISCFIEKGFHATSTAEICKAAGMSPGNLFHYYPTKNAIIEAIAEEDYQDYDQILSDCTDENSFIATIEKIMAELLRFTDTPGYARLGIEIIAEAGRNPNVYKIFIENDRKIRERLASLIRQGIEAGEINRQINAEQAASWIMTTIDGTIGRKGMESDYEWAGNFEFLTSMVRKALAP</sequence>
<keyword evidence="2" id="KW-0805">Transcription regulation</keyword>
<dbReference type="Gene3D" id="1.10.357.10">
    <property type="entry name" value="Tetracycline Repressor, domain 2"/>
    <property type="match status" value="1"/>
</dbReference>
<keyword evidence="4" id="KW-0804">Transcription</keyword>
<dbReference type="Pfam" id="PF00440">
    <property type="entry name" value="TetR_N"/>
    <property type="match status" value="1"/>
</dbReference>
<evidence type="ECO:0000259" key="6">
    <source>
        <dbReference type="PROSITE" id="PS50977"/>
    </source>
</evidence>
<gene>
    <name evidence="7" type="ORF">FE392_16745</name>
</gene>
<dbReference type="PRINTS" id="PR00455">
    <property type="entry name" value="HTHTETR"/>
</dbReference>
<feature type="domain" description="HTH tetR-type" evidence="6">
    <location>
        <begin position="9"/>
        <end position="69"/>
    </location>
</feature>
<evidence type="ECO:0000256" key="1">
    <source>
        <dbReference type="ARBA" id="ARBA00022491"/>
    </source>
</evidence>
<name>A0ABU4SDT9_9GAMM</name>
<dbReference type="InterPro" id="IPR009057">
    <property type="entry name" value="Homeodomain-like_sf"/>
</dbReference>
<evidence type="ECO:0000313" key="8">
    <source>
        <dbReference type="Proteomes" id="UP001271890"/>
    </source>
</evidence>
<accession>A0ABU4SDT9</accession>
<keyword evidence="8" id="KW-1185">Reference proteome</keyword>
<dbReference type="SUPFAM" id="SSF46689">
    <property type="entry name" value="Homeodomain-like"/>
    <property type="match status" value="1"/>
</dbReference>
<dbReference type="Proteomes" id="UP001271890">
    <property type="component" value="Unassembled WGS sequence"/>
</dbReference>
<dbReference type="EMBL" id="VCDN01000078">
    <property type="protein sequence ID" value="MDX7988947.1"/>
    <property type="molecule type" value="Genomic_DNA"/>
</dbReference>
<keyword evidence="3 5" id="KW-0238">DNA-binding</keyword>
<evidence type="ECO:0000256" key="5">
    <source>
        <dbReference type="PROSITE-ProRule" id="PRU00335"/>
    </source>
</evidence>
<evidence type="ECO:0000313" key="7">
    <source>
        <dbReference type="EMBL" id="MDX7988947.1"/>
    </source>
</evidence>
<evidence type="ECO:0000256" key="4">
    <source>
        <dbReference type="ARBA" id="ARBA00023163"/>
    </source>
</evidence>
<dbReference type="PANTHER" id="PTHR47506:SF1">
    <property type="entry name" value="HTH-TYPE TRANSCRIPTIONAL REGULATOR YJDC"/>
    <property type="match status" value="1"/>
</dbReference>
<dbReference type="Pfam" id="PF13977">
    <property type="entry name" value="TetR_C_6"/>
    <property type="match status" value="1"/>
</dbReference>
<dbReference type="InterPro" id="IPR036271">
    <property type="entry name" value="Tet_transcr_reg_TetR-rel_C_sf"/>
</dbReference>
<dbReference type="PANTHER" id="PTHR47506">
    <property type="entry name" value="TRANSCRIPTIONAL REGULATORY PROTEIN"/>
    <property type="match status" value="1"/>
</dbReference>
<keyword evidence="1" id="KW-0678">Repressor</keyword>
<protein>
    <submittedName>
        <fullName evidence="7">TetR/AcrR family transcriptional regulator</fullName>
    </submittedName>
</protein>
<dbReference type="InterPro" id="IPR039538">
    <property type="entry name" value="BetI_C"/>
</dbReference>
<dbReference type="SUPFAM" id="SSF48498">
    <property type="entry name" value="Tetracyclin repressor-like, C-terminal domain"/>
    <property type="match status" value="1"/>
</dbReference>
<feature type="DNA-binding region" description="H-T-H motif" evidence="5">
    <location>
        <begin position="32"/>
        <end position="51"/>
    </location>
</feature>